<dbReference type="Proteomes" id="UP000094067">
    <property type="component" value="Unassembled WGS sequence"/>
</dbReference>
<evidence type="ECO:0000256" key="4">
    <source>
        <dbReference type="ARBA" id="ARBA00023163"/>
    </source>
</evidence>
<dbReference type="PANTHER" id="PTHR43280">
    <property type="entry name" value="ARAC-FAMILY TRANSCRIPTIONAL REGULATOR"/>
    <property type="match status" value="1"/>
</dbReference>
<feature type="modified residue" description="4-aspartylphosphate" evidence="6">
    <location>
        <position position="55"/>
    </location>
</feature>
<comment type="caution">
    <text evidence="9">The sequence shown here is derived from an EMBL/GenBank/DDBJ whole genome shotgun (WGS) entry which is preliminary data.</text>
</comment>
<name>A0A1E3AK30_9FIRM</name>
<organism evidence="9 10">
    <name type="scientific">Eisenbergiella tayi</name>
    <dbReference type="NCBI Taxonomy" id="1432052"/>
    <lineage>
        <taxon>Bacteria</taxon>
        <taxon>Bacillati</taxon>
        <taxon>Bacillota</taxon>
        <taxon>Clostridia</taxon>
        <taxon>Lachnospirales</taxon>
        <taxon>Lachnospiraceae</taxon>
        <taxon>Eisenbergiella</taxon>
    </lineage>
</organism>
<evidence type="ECO:0000256" key="3">
    <source>
        <dbReference type="ARBA" id="ARBA00023125"/>
    </source>
</evidence>
<evidence type="ECO:0000259" key="7">
    <source>
        <dbReference type="PROSITE" id="PS01124"/>
    </source>
</evidence>
<dbReference type="EMBL" id="MCGH01000001">
    <property type="protein sequence ID" value="ODM08771.1"/>
    <property type="molecule type" value="Genomic_DNA"/>
</dbReference>
<evidence type="ECO:0000256" key="6">
    <source>
        <dbReference type="PROSITE-ProRule" id="PRU00169"/>
    </source>
</evidence>
<dbReference type="InterPro" id="IPR001789">
    <property type="entry name" value="Sig_transdc_resp-reg_receiver"/>
</dbReference>
<keyword evidence="4" id="KW-0804">Transcription</keyword>
<dbReference type="SUPFAM" id="SSF46689">
    <property type="entry name" value="Homeodomain-like"/>
    <property type="match status" value="1"/>
</dbReference>
<feature type="domain" description="HTH araC/xylS-type" evidence="7">
    <location>
        <begin position="415"/>
        <end position="514"/>
    </location>
</feature>
<comment type="function">
    <text evidence="5">May play the central regulatory role in sporulation. It may be an element of the effector pathway responsible for the activation of sporulation genes in response to nutritional stress. Spo0A may act in concert with spo0H (a sigma factor) to control the expression of some genes that are critical to the sporulation process.</text>
</comment>
<keyword evidence="3" id="KW-0238">DNA-binding</keyword>
<dbReference type="InterPro" id="IPR011006">
    <property type="entry name" value="CheY-like_superfamily"/>
</dbReference>
<dbReference type="SMART" id="SM00342">
    <property type="entry name" value="HTH_ARAC"/>
    <property type="match status" value="1"/>
</dbReference>
<evidence type="ECO:0000256" key="1">
    <source>
        <dbReference type="ARBA" id="ARBA00018672"/>
    </source>
</evidence>
<dbReference type="GO" id="GO:0043565">
    <property type="term" value="F:sequence-specific DNA binding"/>
    <property type="evidence" value="ECO:0007669"/>
    <property type="project" value="InterPro"/>
</dbReference>
<feature type="domain" description="Response regulatory" evidence="8">
    <location>
        <begin position="2"/>
        <end position="120"/>
    </location>
</feature>
<gene>
    <name evidence="9" type="ORF">BEI61_00400</name>
</gene>
<dbReference type="GO" id="GO:0000160">
    <property type="term" value="P:phosphorelay signal transduction system"/>
    <property type="evidence" value="ECO:0007669"/>
    <property type="project" value="InterPro"/>
</dbReference>
<dbReference type="CDD" id="cd17536">
    <property type="entry name" value="REC_YesN-like"/>
    <property type="match status" value="1"/>
</dbReference>
<dbReference type="Gene3D" id="1.10.10.60">
    <property type="entry name" value="Homeodomain-like"/>
    <property type="match status" value="2"/>
</dbReference>
<dbReference type="PANTHER" id="PTHR43280:SF2">
    <property type="entry name" value="HTH-TYPE TRANSCRIPTIONAL REGULATOR EXSA"/>
    <property type="match status" value="1"/>
</dbReference>
<keyword evidence="2" id="KW-0805">Transcription regulation</keyword>
<sequence length="516" mass="59553">MRVLIAEDEYCSRLNLIRQVKECIPFAPEEILEAENGKEAWEIFLEKRPELVLTDIRMPVLTGLELTEMIYKSQIPANVIIVSGFAEFEYAQKAMGYGAVGYLLKPIQEQDLISVLRKKGIVRDEAPILRTQDTGTMSSVSERLRQLITATGENFGREGDKLLDEMFDSYCEVLVWMNTKDSKGTEAEAVRTSMLRFIRRQNDILCKAVELDPEMWAVIVNTSHREEVGKFIENLLPDKLQDMEVCIGVSREGTSIKDIQEYHKQALYALSGRLLYPGKKVLYFEELSGRMNYKSVWNPSEIKQLKAYIAAGEADKAFALVKVSMYELLQVEDLSIYSIIDTLKMIEIVLNETVFHIYKNNADIKKEYPVLFNTHFELFHYPDPMRLLDEIHGKLIQICRLTEITGEKDTDNTAQMVIDYIRENYNNDITLKSLAENVFFLNCSYLSHLLKIKTGKNYLTYLTEVRMEKAAELLSRSDMTVTEVAGLCGYNDISKFIQVFKKFYGETPKKYREKER</sequence>
<dbReference type="InterPro" id="IPR018060">
    <property type="entry name" value="HTH_AraC"/>
</dbReference>
<protein>
    <recommendedName>
        <fullName evidence="1">Stage 0 sporulation protein A homolog</fullName>
    </recommendedName>
</protein>
<evidence type="ECO:0000313" key="9">
    <source>
        <dbReference type="EMBL" id="ODM08771.1"/>
    </source>
</evidence>
<dbReference type="SUPFAM" id="SSF52172">
    <property type="entry name" value="CheY-like"/>
    <property type="match status" value="1"/>
</dbReference>
<dbReference type="GO" id="GO:0003700">
    <property type="term" value="F:DNA-binding transcription factor activity"/>
    <property type="evidence" value="ECO:0007669"/>
    <property type="project" value="InterPro"/>
</dbReference>
<dbReference type="Gene3D" id="3.40.50.2300">
    <property type="match status" value="1"/>
</dbReference>
<proteinExistence type="predicted"/>
<keyword evidence="6" id="KW-0597">Phosphoprotein</keyword>
<evidence type="ECO:0000313" key="10">
    <source>
        <dbReference type="Proteomes" id="UP000094067"/>
    </source>
</evidence>
<dbReference type="RefSeq" id="WP_069151065.1">
    <property type="nucleotide sequence ID" value="NZ_MCGH01000001.1"/>
</dbReference>
<accession>A0A1E3AK30</accession>
<evidence type="ECO:0000256" key="5">
    <source>
        <dbReference type="ARBA" id="ARBA00024867"/>
    </source>
</evidence>
<dbReference type="Pfam" id="PF12833">
    <property type="entry name" value="HTH_18"/>
    <property type="match status" value="1"/>
</dbReference>
<dbReference type="AlphaFoldDB" id="A0A1E3AK30"/>
<dbReference type="InterPro" id="IPR020449">
    <property type="entry name" value="Tscrpt_reg_AraC-type_HTH"/>
</dbReference>
<reference evidence="9 10" key="1">
    <citation type="submission" date="2016-07" db="EMBL/GenBank/DDBJ databases">
        <title>Characterization of isolates of Eisenbergiella tayi derived from blood cultures, using whole genome sequencing.</title>
        <authorList>
            <person name="Burdz T."/>
            <person name="Wiebe D."/>
            <person name="Huynh C."/>
            <person name="Bernard K."/>
        </authorList>
    </citation>
    <scope>NUCLEOTIDE SEQUENCE [LARGE SCALE GENOMIC DNA]</scope>
    <source>
        <strain evidence="9 10">NML 110608</strain>
    </source>
</reference>
<dbReference type="PROSITE" id="PS01124">
    <property type="entry name" value="HTH_ARAC_FAMILY_2"/>
    <property type="match status" value="1"/>
</dbReference>
<dbReference type="Pfam" id="PF00072">
    <property type="entry name" value="Response_reg"/>
    <property type="match status" value="1"/>
</dbReference>
<dbReference type="PROSITE" id="PS50110">
    <property type="entry name" value="RESPONSE_REGULATORY"/>
    <property type="match status" value="1"/>
</dbReference>
<dbReference type="SMART" id="SM00448">
    <property type="entry name" value="REC"/>
    <property type="match status" value="1"/>
</dbReference>
<evidence type="ECO:0000259" key="8">
    <source>
        <dbReference type="PROSITE" id="PS50110"/>
    </source>
</evidence>
<dbReference type="PRINTS" id="PR00032">
    <property type="entry name" value="HTHARAC"/>
</dbReference>
<dbReference type="InterPro" id="IPR009057">
    <property type="entry name" value="Homeodomain-like_sf"/>
</dbReference>
<evidence type="ECO:0000256" key="2">
    <source>
        <dbReference type="ARBA" id="ARBA00023015"/>
    </source>
</evidence>